<dbReference type="NCBIfam" id="TIGR01496">
    <property type="entry name" value="DHPS"/>
    <property type="match status" value="1"/>
</dbReference>
<keyword evidence="10" id="KW-0418">Kinase</keyword>
<dbReference type="EMBL" id="JALJOV010000212">
    <property type="protein sequence ID" value="KAK9865851.1"/>
    <property type="molecule type" value="Genomic_DNA"/>
</dbReference>
<dbReference type="InterPro" id="IPR000550">
    <property type="entry name" value="Hppk"/>
</dbReference>
<evidence type="ECO:0000256" key="4">
    <source>
        <dbReference type="ARBA" id="ARBA00004763"/>
    </source>
</evidence>
<evidence type="ECO:0000256" key="7">
    <source>
        <dbReference type="ARBA" id="ARBA00022679"/>
    </source>
</evidence>
<dbReference type="GO" id="GO:0046656">
    <property type="term" value="P:folic acid biosynthetic process"/>
    <property type="evidence" value="ECO:0007669"/>
    <property type="project" value="UniProtKB-KW"/>
</dbReference>
<comment type="cofactor">
    <cofactor evidence="3">
        <name>Mg(2+)</name>
        <dbReference type="ChEBI" id="CHEBI:18420"/>
    </cofactor>
</comment>
<comment type="pathway">
    <text evidence="5">Cofactor biosynthesis; tetrahydrofolate biosynthesis; 2-amino-4-hydroxy-6-hydroxymethyl-7,8-dihydropteridine diphosphate from 7,8-dihydroneopterin triphosphate: step 4/4.</text>
</comment>
<dbReference type="GO" id="GO:0016301">
    <property type="term" value="F:kinase activity"/>
    <property type="evidence" value="ECO:0007669"/>
    <property type="project" value="UniProtKB-KW"/>
</dbReference>
<dbReference type="PROSITE" id="PS50972">
    <property type="entry name" value="PTERIN_BINDING"/>
    <property type="match status" value="1"/>
</dbReference>
<comment type="catalytic activity">
    <reaction evidence="2">
        <text>6-hydroxymethyl-7,8-dihydropterin + ATP = (7,8-dihydropterin-6-yl)methyl diphosphate + AMP + H(+)</text>
        <dbReference type="Rhea" id="RHEA:11412"/>
        <dbReference type="ChEBI" id="CHEBI:15378"/>
        <dbReference type="ChEBI" id="CHEBI:30616"/>
        <dbReference type="ChEBI" id="CHEBI:44841"/>
        <dbReference type="ChEBI" id="CHEBI:72950"/>
        <dbReference type="ChEBI" id="CHEBI:456215"/>
        <dbReference type="EC" id="2.7.6.3"/>
    </reaction>
</comment>
<gene>
    <name evidence="16" type="ORF">WJX84_012475</name>
</gene>
<evidence type="ECO:0000256" key="9">
    <source>
        <dbReference type="ARBA" id="ARBA00022741"/>
    </source>
</evidence>
<dbReference type="InterPro" id="IPR000489">
    <property type="entry name" value="Pterin-binding_dom"/>
</dbReference>
<dbReference type="InterPro" id="IPR006390">
    <property type="entry name" value="DHP_synth_dom"/>
</dbReference>
<reference evidence="16 17" key="1">
    <citation type="journal article" date="2024" name="Nat. Commun.">
        <title>Phylogenomics reveals the evolutionary origins of lichenization in chlorophyte algae.</title>
        <authorList>
            <person name="Puginier C."/>
            <person name="Libourel C."/>
            <person name="Otte J."/>
            <person name="Skaloud P."/>
            <person name="Haon M."/>
            <person name="Grisel S."/>
            <person name="Petersen M."/>
            <person name="Berrin J.G."/>
            <person name="Delaux P.M."/>
            <person name="Dal Grande F."/>
            <person name="Keller J."/>
        </authorList>
    </citation>
    <scope>NUCLEOTIDE SEQUENCE [LARGE SCALE GENOMIC DNA]</scope>
    <source>
        <strain evidence="16 17">SAG 2523</strain>
    </source>
</reference>
<dbReference type="CDD" id="cd00739">
    <property type="entry name" value="DHPS"/>
    <property type="match status" value="1"/>
</dbReference>
<evidence type="ECO:0000256" key="12">
    <source>
        <dbReference type="ARBA" id="ARBA00022842"/>
    </source>
</evidence>
<dbReference type="Proteomes" id="UP001485043">
    <property type="component" value="Unassembled WGS sequence"/>
</dbReference>
<dbReference type="PROSITE" id="PS00793">
    <property type="entry name" value="DHPS_2"/>
    <property type="match status" value="1"/>
</dbReference>
<keyword evidence="9" id="KW-0547">Nucleotide-binding</keyword>
<evidence type="ECO:0000313" key="17">
    <source>
        <dbReference type="Proteomes" id="UP001485043"/>
    </source>
</evidence>
<dbReference type="InterPro" id="IPR035907">
    <property type="entry name" value="Hppk_sf"/>
</dbReference>
<accession>A0AAW1TA63</accession>
<dbReference type="AlphaFoldDB" id="A0AAW1TA63"/>
<evidence type="ECO:0000256" key="2">
    <source>
        <dbReference type="ARBA" id="ARBA00000198"/>
    </source>
</evidence>
<name>A0AAW1TA63_9CHLO</name>
<evidence type="ECO:0000256" key="5">
    <source>
        <dbReference type="ARBA" id="ARBA00005051"/>
    </source>
</evidence>
<evidence type="ECO:0000259" key="15">
    <source>
        <dbReference type="PROSITE" id="PS50972"/>
    </source>
</evidence>
<dbReference type="CDD" id="cd00483">
    <property type="entry name" value="HPPK"/>
    <property type="match status" value="1"/>
</dbReference>
<comment type="catalytic activity">
    <reaction evidence="1">
        <text>(7,8-dihydropterin-6-yl)methyl diphosphate + 4-aminobenzoate = 7,8-dihydropteroate + diphosphate</text>
        <dbReference type="Rhea" id="RHEA:19949"/>
        <dbReference type="ChEBI" id="CHEBI:17836"/>
        <dbReference type="ChEBI" id="CHEBI:17839"/>
        <dbReference type="ChEBI" id="CHEBI:33019"/>
        <dbReference type="ChEBI" id="CHEBI:72950"/>
        <dbReference type="EC" id="2.5.1.15"/>
    </reaction>
</comment>
<evidence type="ECO:0000256" key="10">
    <source>
        <dbReference type="ARBA" id="ARBA00022777"/>
    </source>
</evidence>
<dbReference type="Pfam" id="PF00809">
    <property type="entry name" value="Pterin_bind"/>
    <property type="match status" value="1"/>
</dbReference>
<dbReference type="PANTHER" id="PTHR20941">
    <property type="entry name" value="FOLATE SYNTHESIS PROTEINS"/>
    <property type="match status" value="1"/>
</dbReference>
<keyword evidence="13" id="KW-0289">Folate biosynthesis</keyword>
<evidence type="ECO:0000313" key="16">
    <source>
        <dbReference type="EMBL" id="KAK9865851.1"/>
    </source>
</evidence>
<keyword evidence="17" id="KW-1185">Reference proteome</keyword>
<dbReference type="SUPFAM" id="SSF51717">
    <property type="entry name" value="Dihydropteroate synthetase-like"/>
    <property type="match status" value="1"/>
</dbReference>
<comment type="similarity">
    <text evidence="6">In the C-terminal section; belongs to the DHPS family.</text>
</comment>
<keyword evidence="11" id="KW-0067">ATP-binding</keyword>
<dbReference type="GO" id="GO:0005524">
    <property type="term" value="F:ATP binding"/>
    <property type="evidence" value="ECO:0007669"/>
    <property type="project" value="UniProtKB-KW"/>
</dbReference>
<proteinExistence type="inferred from homology"/>
<evidence type="ECO:0000256" key="8">
    <source>
        <dbReference type="ARBA" id="ARBA00022723"/>
    </source>
</evidence>
<keyword evidence="7" id="KW-0808">Transferase</keyword>
<evidence type="ECO:0000256" key="3">
    <source>
        <dbReference type="ARBA" id="ARBA00001946"/>
    </source>
</evidence>
<dbReference type="PANTHER" id="PTHR20941:SF1">
    <property type="entry name" value="FOLIC ACID SYNTHESIS PROTEIN FOL1"/>
    <property type="match status" value="1"/>
</dbReference>
<protein>
    <recommendedName>
        <fullName evidence="15">Pterin-binding domain-containing protein</fullName>
    </recommendedName>
</protein>
<comment type="pathway">
    <text evidence="4">Cofactor biosynthesis; tetrahydrofolate biosynthesis; 7,8-dihydrofolate from 2-amino-4-hydroxy-6-hydroxymethyl-7,8-dihydropteridine diphosphate and 4-aminobenzoate: step 1/2.</text>
</comment>
<dbReference type="InterPro" id="IPR011005">
    <property type="entry name" value="Dihydropteroate_synth-like_sf"/>
</dbReference>
<dbReference type="GO" id="GO:0004156">
    <property type="term" value="F:dihydropteroate synthase activity"/>
    <property type="evidence" value="ECO:0007669"/>
    <property type="project" value="UniProtKB-EC"/>
</dbReference>
<dbReference type="GO" id="GO:0046654">
    <property type="term" value="P:tetrahydrofolate biosynthetic process"/>
    <property type="evidence" value="ECO:0007669"/>
    <property type="project" value="TreeGrafter"/>
</dbReference>
<keyword evidence="12" id="KW-0460">Magnesium</keyword>
<keyword evidence="8" id="KW-0479">Metal-binding</keyword>
<organism evidence="16 17">
    <name type="scientific">Apatococcus fuscideae</name>
    <dbReference type="NCBI Taxonomy" id="2026836"/>
    <lineage>
        <taxon>Eukaryota</taxon>
        <taxon>Viridiplantae</taxon>
        <taxon>Chlorophyta</taxon>
        <taxon>core chlorophytes</taxon>
        <taxon>Trebouxiophyceae</taxon>
        <taxon>Chlorellales</taxon>
        <taxon>Chlorellaceae</taxon>
        <taxon>Apatococcus</taxon>
    </lineage>
</organism>
<sequence>MPLVTTLSSLAKAYRRYSTSTLRDVVIAVGSNQGKTFSNFTAALGLLKKHSCQVVRYSRLYETAPAYVLDQPPFLNAAVVVRTSLSPESLLTTLKNVEASLGRQAGGQRWGPRPIDLDIVFYHGAGTNGRAPPCRAQQRGQGKVDIRCVLPMGKLGCWAWQGRSHIMGILNITPDSFSDGGQITSVQQAVQQARRLAEDGADMLDVGGQSTRPGAAFLSAEDELERVLPVIRALASDEALTGVAISIDTFHARVASEAVAAGAHLVNDVSGGTMDPHMYSVVADLEVPYIMMHMRGSPATMQQPKNTAYRDACTEVGAELGHRIQNAVAAGIQPWRIITDPGIGFSKQAAENFRLIAGLRRFRYALPAPMQHMPMLVGPSRKRFLGDLLGSQDNAVRDRATAVAASLCIAGSANIIRAHNAAIVREALAVADATYQQS</sequence>
<evidence type="ECO:0000256" key="1">
    <source>
        <dbReference type="ARBA" id="ARBA00000012"/>
    </source>
</evidence>
<dbReference type="Pfam" id="PF01288">
    <property type="entry name" value="HPPK"/>
    <property type="match status" value="1"/>
</dbReference>
<dbReference type="NCBIfam" id="TIGR01498">
    <property type="entry name" value="folK"/>
    <property type="match status" value="1"/>
</dbReference>
<dbReference type="FunFam" id="3.20.20.20:FF:000006">
    <property type="entry name" value="Dihydropteroate synthase"/>
    <property type="match status" value="1"/>
</dbReference>
<evidence type="ECO:0000256" key="6">
    <source>
        <dbReference type="ARBA" id="ARBA00009951"/>
    </source>
</evidence>
<dbReference type="GO" id="GO:0003848">
    <property type="term" value="F:2-amino-4-hydroxy-6-hydroxymethyldihydropteridine diphosphokinase activity"/>
    <property type="evidence" value="ECO:0007669"/>
    <property type="project" value="UniProtKB-EC"/>
</dbReference>
<dbReference type="Gene3D" id="3.30.70.560">
    <property type="entry name" value="7,8-Dihydro-6-hydroxymethylpterin-pyrophosphokinase HPPK"/>
    <property type="match status" value="1"/>
</dbReference>
<dbReference type="SUPFAM" id="SSF55083">
    <property type="entry name" value="6-hydroxymethyl-7,8-dihydropterin pyrophosphokinase, HPPK"/>
    <property type="match status" value="1"/>
</dbReference>
<dbReference type="PROSITE" id="PS00792">
    <property type="entry name" value="DHPS_1"/>
    <property type="match status" value="1"/>
</dbReference>
<feature type="domain" description="Pterin-binding" evidence="15">
    <location>
        <begin position="164"/>
        <end position="429"/>
    </location>
</feature>
<dbReference type="InterPro" id="IPR045031">
    <property type="entry name" value="DHP_synth-like"/>
</dbReference>
<evidence type="ECO:0000256" key="13">
    <source>
        <dbReference type="ARBA" id="ARBA00022909"/>
    </source>
</evidence>
<evidence type="ECO:0000256" key="14">
    <source>
        <dbReference type="ARBA" id="ARBA00023268"/>
    </source>
</evidence>
<dbReference type="GO" id="GO:0046872">
    <property type="term" value="F:metal ion binding"/>
    <property type="evidence" value="ECO:0007669"/>
    <property type="project" value="UniProtKB-KW"/>
</dbReference>
<comment type="caution">
    <text evidence="16">The sequence shown here is derived from an EMBL/GenBank/DDBJ whole genome shotgun (WGS) entry which is preliminary data.</text>
</comment>
<dbReference type="PROSITE" id="PS00794">
    <property type="entry name" value="HPPK"/>
    <property type="match status" value="1"/>
</dbReference>
<evidence type="ECO:0000256" key="11">
    <source>
        <dbReference type="ARBA" id="ARBA00022840"/>
    </source>
</evidence>
<keyword evidence="14" id="KW-0511">Multifunctional enzyme</keyword>
<dbReference type="Gene3D" id="3.20.20.20">
    <property type="entry name" value="Dihydropteroate synthase-like"/>
    <property type="match status" value="1"/>
</dbReference>